<reference evidence="2" key="1">
    <citation type="submission" date="2024-10" db="EMBL/GenBank/DDBJ databases">
        <authorList>
            <person name="Ryan C."/>
        </authorList>
    </citation>
    <scope>NUCLEOTIDE SEQUENCE [LARGE SCALE GENOMIC DNA]</scope>
</reference>
<protein>
    <submittedName>
        <fullName evidence="2">Uncharacterized protein</fullName>
    </submittedName>
</protein>
<evidence type="ECO:0000313" key="2">
    <source>
        <dbReference type="EMBL" id="CAL4885331.1"/>
    </source>
</evidence>
<feature type="region of interest" description="Disordered" evidence="1">
    <location>
        <begin position="51"/>
        <end position="72"/>
    </location>
</feature>
<feature type="region of interest" description="Disordered" evidence="1">
    <location>
        <begin position="116"/>
        <end position="283"/>
    </location>
</feature>
<feature type="compositionally biased region" description="Basic and acidic residues" evidence="1">
    <location>
        <begin position="223"/>
        <end position="239"/>
    </location>
</feature>
<proteinExistence type="predicted"/>
<gene>
    <name evidence="2" type="ORF">URODEC1_LOCUS449</name>
</gene>
<dbReference type="EMBL" id="OZ075111">
    <property type="protein sequence ID" value="CAL4885331.1"/>
    <property type="molecule type" value="Genomic_DNA"/>
</dbReference>
<organism evidence="2 3">
    <name type="scientific">Urochloa decumbens</name>
    <dbReference type="NCBI Taxonomy" id="240449"/>
    <lineage>
        <taxon>Eukaryota</taxon>
        <taxon>Viridiplantae</taxon>
        <taxon>Streptophyta</taxon>
        <taxon>Embryophyta</taxon>
        <taxon>Tracheophyta</taxon>
        <taxon>Spermatophyta</taxon>
        <taxon>Magnoliopsida</taxon>
        <taxon>Liliopsida</taxon>
        <taxon>Poales</taxon>
        <taxon>Poaceae</taxon>
        <taxon>PACMAD clade</taxon>
        <taxon>Panicoideae</taxon>
        <taxon>Panicodae</taxon>
        <taxon>Paniceae</taxon>
        <taxon>Melinidinae</taxon>
        <taxon>Urochloa</taxon>
    </lineage>
</organism>
<keyword evidence="3" id="KW-1185">Reference proteome</keyword>
<dbReference type="AlphaFoldDB" id="A0ABC8V8T3"/>
<feature type="compositionally biased region" description="Basic and acidic residues" evidence="1">
    <location>
        <begin position="265"/>
        <end position="283"/>
    </location>
</feature>
<accession>A0ABC8V8T3</accession>
<feature type="region of interest" description="Disordered" evidence="1">
    <location>
        <begin position="1"/>
        <end position="23"/>
    </location>
</feature>
<dbReference type="InterPro" id="IPR038943">
    <property type="entry name" value="PLDrp1-like"/>
</dbReference>
<name>A0ABC8V8T3_9POAL</name>
<sequence>MSAARAMPPRPLRPDKFPATKNSGNLARSHVVYYTPMNALHTALVNPAGAKTDQASANASTAPADGEQPEPLARRAMAGVFWGGGRADEVADFDEYDPTPYGGGYDIALTFGRPLPPSEETCYPISTAATSSYDRPQQHGGRRPAGAEESHDSAAGYAGAGGYARRPQAHEEETHGSVGSGYGYGRKGHDDDDEQKVAYRKPKPAVYGGDDDEHQAAYRKPKPAYDGDERPSYGRKKNDDGDDSDDDDKRKPRYRKYDDDDSDDDDKKKRYEKNNRRRKDYDD</sequence>
<dbReference type="PANTHER" id="PTHR33971:SF1">
    <property type="entry name" value="OS02G0743600 PROTEIN"/>
    <property type="match status" value="1"/>
</dbReference>
<evidence type="ECO:0000313" key="3">
    <source>
        <dbReference type="Proteomes" id="UP001497457"/>
    </source>
</evidence>
<dbReference type="PANTHER" id="PTHR33971">
    <property type="entry name" value="OS06G0232000 PROTEIN"/>
    <property type="match status" value="1"/>
</dbReference>
<evidence type="ECO:0000256" key="1">
    <source>
        <dbReference type="SAM" id="MobiDB-lite"/>
    </source>
</evidence>
<dbReference type="Proteomes" id="UP001497457">
    <property type="component" value="Chromosome 1b"/>
</dbReference>
<feature type="compositionally biased region" description="Basic and acidic residues" evidence="1">
    <location>
        <begin position="247"/>
        <end position="258"/>
    </location>
</feature>